<organism evidence="3">
    <name type="scientific">Tanacetum cinerariifolium</name>
    <name type="common">Dalmatian daisy</name>
    <name type="synonym">Chrysanthemum cinerariifolium</name>
    <dbReference type="NCBI Taxonomy" id="118510"/>
    <lineage>
        <taxon>Eukaryota</taxon>
        <taxon>Viridiplantae</taxon>
        <taxon>Streptophyta</taxon>
        <taxon>Embryophyta</taxon>
        <taxon>Tracheophyta</taxon>
        <taxon>Spermatophyta</taxon>
        <taxon>Magnoliopsida</taxon>
        <taxon>eudicotyledons</taxon>
        <taxon>Gunneridae</taxon>
        <taxon>Pentapetalae</taxon>
        <taxon>asterids</taxon>
        <taxon>campanulids</taxon>
        <taxon>Asterales</taxon>
        <taxon>Asteraceae</taxon>
        <taxon>Asteroideae</taxon>
        <taxon>Anthemideae</taxon>
        <taxon>Anthemidinae</taxon>
        <taxon>Tanacetum</taxon>
    </lineage>
</organism>
<dbReference type="Gene3D" id="3.40.50.1110">
    <property type="entry name" value="SGNH hydrolase"/>
    <property type="match status" value="1"/>
</dbReference>
<protein>
    <submittedName>
        <fullName evidence="3">GDSL esterase/lipase At1g28580-like</fullName>
    </submittedName>
</protein>
<accession>A0A699KW37</accession>
<keyword evidence="2" id="KW-0325">Glycoprotein</keyword>
<evidence type="ECO:0000256" key="1">
    <source>
        <dbReference type="ARBA" id="ARBA00008668"/>
    </source>
</evidence>
<evidence type="ECO:0000256" key="2">
    <source>
        <dbReference type="ARBA" id="ARBA00023180"/>
    </source>
</evidence>
<dbReference type="AlphaFoldDB" id="A0A699KW37"/>
<evidence type="ECO:0000313" key="3">
    <source>
        <dbReference type="EMBL" id="GFB09010.1"/>
    </source>
</evidence>
<dbReference type="PANTHER" id="PTHR22835">
    <property type="entry name" value="ZINC FINGER FYVE DOMAIN CONTAINING PROTEIN"/>
    <property type="match status" value="1"/>
</dbReference>
<comment type="similarity">
    <text evidence="1">Belongs to the 'GDSL' lipolytic enzyme family.</text>
</comment>
<dbReference type="GO" id="GO:0016788">
    <property type="term" value="F:hydrolase activity, acting on ester bonds"/>
    <property type="evidence" value="ECO:0007669"/>
    <property type="project" value="InterPro"/>
</dbReference>
<dbReference type="EMBL" id="BKCJ010549872">
    <property type="protein sequence ID" value="GFB09010.1"/>
    <property type="molecule type" value="Genomic_DNA"/>
</dbReference>
<dbReference type="Pfam" id="PF00657">
    <property type="entry name" value="Lipase_GDSL"/>
    <property type="match status" value="1"/>
</dbReference>
<reference evidence="3" key="1">
    <citation type="journal article" date="2019" name="Sci. Rep.">
        <title>Draft genome of Tanacetum cinerariifolium, the natural source of mosquito coil.</title>
        <authorList>
            <person name="Yamashiro T."/>
            <person name="Shiraishi A."/>
            <person name="Satake H."/>
            <person name="Nakayama K."/>
        </authorList>
    </citation>
    <scope>NUCLEOTIDE SEQUENCE</scope>
</reference>
<comment type="caution">
    <text evidence="3">The sequence shown here is derived from an EMBL/GenBank/DDBJ whole genome shotgun (WGS) entry which is preliminary data.</text>
</comment>
<dbReference type="PANTHER" id="PTHR22835:SF631">
    <property type="entry name" value="SINAPINE ESTERASE"/>
    <property type="match status" value="1"/>
</dbReference>
<feature type="non-terminal residue" evidence="3">
    <location>
        <position position="236"/>
    </location>
</feature>
<gene>
    <name evidence="3" type="ORF">Tci_680981</name>
</gene>
<dbReference type="InterPro" id="IPR001087">
    <property type="entry name" value="GDSL"/>
</dbReference>
<dbReference type="InterPro" id="IPR036514">
    <property type="entry name" value="SGNH_hydro_sf"/>
</dbReference>
<name>A0A699KW37_TANCI</name>
<sequence>MRMSHDLRGDSGIMYHDLYIGGKALVEKENVSLDLTKSNLCPSFVEDLTAKDMGLRMADSHTGNHHKYDFTPLEAIRRFLCIFGSRSLSSLKERPSSRKRGNDTSDSRGYLARLEAGYSEYIYGYFVILMIVLRSDSLYVNGCYTSIISFGDSLADTGSQKELSHISHQLYPCLYSPYGETFFHKPTGRCSNGRLIIDFLAESLGLPMIQPFLHNKHTIDDRPVALRQGVNYAVAG</sequence>
<proteinExistence type="inferred from homology"/>